<dbReference type="PANTHER" id="PTHR30337">
    <property type="entry name" value="COMPONENT OF ATP-DEPENDENT DSDNA EXONUCLEASE"/>
    <property type="match status" value="1"/>
</dbReference>
<dbReference type="EMBL" id="FMAO01000001">
    <property type="protein sequence ID" value="SCB80070.1"/>
    <property type="molecule type" value="Genomic_DNA"/>
</dbReference>
<dbReference type="InterPro" id="IPR014576">
    <property type="entry name" value="Pesterase_YhaO"/>
</dbReference>
<dbReference type="Pfam" id="PF00149">
    <property type="entry name" value="Metallophos"/>
    <property type="match status" value="1"/>
</dbReference>
<evidence type="ECO:0000313" key="4">
    <source>
        <dbReference type="Proteomes" id="UP000199268"/>
    </source>
</evidence>
<sequence length="397" mass="44671">MKFIHAGDLHLGNPFGGLSITPSWLKEKLQTATQIAVHRLVDDAIVAAVDFVVLAGDSFNTTTPDARAQLDLINELQRLADAKIQVYIIFGNHDFVNDWQRLPAFPENVTLFPADVTTYHLQTATHETVAISGFSYTQRHISTDQVVKFPVKDTTADWHIGLYHGALGEVGVGDYAPFSLQALQQKHYDYWALGHIHVRETLQERPFIGYSGSIQGLDKTETGFKGYYMVESQDHQLVPTFTPVAPITWVTENIQTNRDLNMVVQQVREQFAFKEEFELISLQIETNQTNVLSAITNQQLLAQFVAAAQPDDMFFIYEVQGKPQQETVALPAVADQYWSSTVADVFNLDELQHLGLKQVTDGEILDYFLNEQTLEELKVAVQTQLKISQIGDQDDVD</sequence>
<evidence type="ECO:0000313" key="3">
    <source>
        <dbReference type="EMBL" id="SCB80070.1"/>
    </source>
</evidence>
<keyword evidence="3" id="KW-0269">Exonuclease</keyword>
<reference evidence="4" key="1">
    <citation type="submission" date="2016-08" db="EMBL/GenBank/DDBJ databases">
        <authorList>
            <person name="Varghese N."/>
            <person name="Submissions Spin"/>
        </authorList>
    </citation>
    <scope>NUCLEOTIDE SEQUENCE [LARGE SCALE GENOMIC DNA]</scope>
    <source>
        <strain evidence="4">R-53094</strain>
    </source>
</reference>
<dbReference type="Gene3D" id="3.60.21.10">
    <property type="match status" value="1"/>
</dbReference>
<name>A0A1C3ZCQ9_9LACO</name>
<dbReference type="PANTHER" id="PTHR30337:SF7">
    <property type="entry name" value="PHOSPHOESTERASE"/>
    <property type="match status" value="1"/>
</dbReference>
<keyword evidence="1" id="KW-0378">Hydrolase</keyword>
<organism evidence="3 4">
    <name type="scientific">Weissella bombi</name>
    <dbReference type="NCBI Taxonomy" id="1505725"/>
    <lineage>
        <taxon>Bacteria</taxon>
        <taxon>Bacillati</taxon>
        <taxon>Bacillota</taxon>
        <taxon>Bacilli</taxon>
        <taxon>Lactobacillales</taxon>
        <taxon>Lactobacillaceae</taxon>
        <taxon>Weissella</taxon>
    </lineage>
</organism>
<dbReference type="InterPro" id="IPR050535">
    <property type="entry name" value="DNA_Repair-Maintenance_Comp"/>
</dbReference>
<dbReference type="OrthoDB" id="9773856at2"/>
<keyword evidence="3" id="KW-0540">Nuclease</keyword>
<dbReference type="CDD" id="cd00840">
    <property type="entry name" value="MPP_Mre11_N"/>
    <property type="match status" value="1"/>
</dbReference>
<dbReference type="InterPro" id="IPR004843">
    <property type="entry name" value="Calcineurin-like_PHP"/>
</dbReference>
<protein>
    <submittedName>
        <fullName evidence="3">DNA repair exonuclease SbcCD nuclease subunit</fullName>
    </submittedName>
</protein>
<proteinExistence type="predicted"/>
<dbReference type="Proteomes" id="UP000199268">
    <property type="component" value="Unassembled WGS sequence"/>
</dbReference>
<dbReference type="STRING" id="1505725.GA0061074_101425"/>
<evidence type="ECO:0000256" key="1">
    <source>
        <dbReference type="ARBA" id="ARBA00022801"/>
    </source>
</evidence>
<gene>
    <name evidence="3" type="ORF">GA0061074_101425</name>
</gene>
<feature type="domain" description="Calcineurin-like phosphoesterase" evidence="2">
    <location>
        <begin position="1"/>
        <end position="198"/>
    </location>
</feature>
<evidence type="ECO:0000259" key="2">
    <source>
        <dbReference type="Pfam" id="PF00149"/>
    </source>
</evidence>
<dbReference type="InterPro" id="IPR029052">
    <property type="entry name" value="Metallo-depent_PP-like"/>
</dbReference>
<dbReference type="InterPro" id="IPR041796">
    <property type="entry name" value="Mre11_N"/>
</dbReference>
<dbReference type="GO" id="GO:0004527">
    <property type="term" value="F:exonuclease activity"/>
    <property type="evidence" value="ECO:0007669"/>
    <property type="project" value="UniProtKB-KW"/>
</dbReference>
<dbReference type="SUPFAM" id="SSF56300">
    <property type="entry name" value="Metallo-dependent phosphatases"/>
    <property type="match status" value="1"/>
</dbReference>
<keyword evidence="4" id="KW-1185">Reference proteome</keyword>
<dbReference type="AlphaFoldDB" id="A0A1C3ZCQ9"/>
<dbReference type="PIRSF" id="PIRSF033091">
    <property type="entry name" value="Pesterase_YhaO"/>
    <property type="match status" value="1"/>
</dbReference>
<dbReference type="RefSeq" id="WP_092461448.1">
    <property type="nucleotide sequence ID" value="NZ_BJEE01000002.1"/>
</dbReference>
<accession>A0A1C3ZCQ9</accession>